<dbReference type="RefSeq" id="WP_243558614.1">
    <property type="nucleotide sequence ID" value="NZ_CP094528.1"/>
</dbReference>
<proteinExistence type="predicted"/>
<accession>A0ABY4C6T0</accession>
<reference evidence="1 2" key="1">
    <citation type="submission" date="2022-03" db="EMBL/GenBank/DDBJ databases">
        <title>Mucilaginibacter sp. isolated from the gut of Protaetia brevitarsis seulensis larvae.</title>
        <authorList>
            <person name="Won M."/>
            <person name="Kim S.-J."/>
            <person name="Kwon S.-W."/>
        </authorList>
    </citation>
    <scope>NUCLEOTIDE SEQUENCE [LARGE SCALE GENOMIC DNA]</scope>
    <source>
        <strain evidence="1 2">CFWR-12</strain>
    </source>
</reference>
<organism evidence="1 2">
    <name type="scientific">Agromyces larvae</name>
    <dbReference type="NCBI Taxonomy" id="2929802"/>
    <lineage>
        <taxon>Bacteria</taxon>
        <taxon>Bacillati</taxon>
        <taxon>Actinomycetota</taxon>
        <taxon>Actinomycetes</taxon>
        <taxon>Micrococcales</taxon>
        <taxon>Microbacteriaceae</taxon>
        <taxon>Agromyces</taxon>
    </lineage>
</organism>
<dbReference type="Proteomes" id="UP000832097">
    <property type="component" value="Chromosome"/>
</dbReference>
<gene>
    <name evidence="1" type="ORF">MTO99_09220</name>
</gene>
<evidence type="ECO:0000313" key="2">
    <source>
        <dbReference type="Proteomes" id="UP000832097"/>
    </source>
</evidence>
<evidence type="ECO:0000313" key="1">
    <source>
        <dbReference type="EMBL" id="UOE45901.1"/>
    </source>
</evidence>
<name>A0ABY4C6T0_9MICO</name>
<evidence type="ECO:0008006" key="3">
    <source>
        <dbReference type="Google" id="ProtNLM"/>
    </source>
</evidence>
<protein>
    <recommendedName>
        <fullName evidence="3">RuvC-like resolvase</fullName>
    </recommendedName>
</protein>
<keyword evidence="2" id="KW-1185">Reference proteome</keyword>
<sequence length="150" mass="16847">MSVLLALDPGGRTGWSLWRFDAITPITHLEHGTVEGGLDGFIAWWKVEGWQPDVVVSETFVLDGRTPKPDITPLKIEGALSVLFPGWVGQRNVMKRHAPDAFLKEHGLWWPGKGHDRDSARHAIAWAKTNLHRPTLDAYWGRRRGLEIAA</sequence>
<dbReference type="EMBL" id="CP094528">
    <property type="protein sequence ID" value="UOE45901.1"/>
    <property type="molecule type" value="Genomic_DNA"/>
</dbReference>